<evidence type="ECO:0000313" key="3">
    <source>
        <dbReference type="Proteomes" id="UP000025227"/>
    </source>
</evidence>
<evidence type="ECO:0000313" key="4">
    <source>
        <dbReference type="WBParaSite" id="HCON_00116610-00001"/>
    </source>
</evidence>
<reference evidence="4" key="1">
    <citation type="submission" date="2020-12" db="UniProtKB">
        <authorList>
            <consortium name="WormBaseParasite"/>
        </authorList>
    </citation>
    <scope>IDENTIFICATION</scope>
    <source>
        <strain evidence="4">MHco3</strain>
    </source>
</reference>
<feature type="compositionally biased region" description="Polar residues" evidence="1">
    <location>
        <begin position="95"/>
        <end position="110"/>
    </location>
</feature>
<dbReference type="AlphaFoldDB" id="A0A7I4YNK9"/>
<evidence type="ECO:0000256" key="2">
    <source>
        <dbReference type="SAM" id="SignalP"/>
    </source>
</evidence>
<accession>A0A7I4YNK9</accession>
<feature type="signal peptide" evidence="2">
    <location>
        <begin position="1"/>
        <end position="16"/>
    </location>
</feature>
<feature type="chain" id="PRO_5029624369" evidence="2">
    <location>
        <begin position="17"/>
        <end position="184"/>
    </location>
</feature>
<dbReference type="WBParaSite" id="HCON_00116610-00001">
    <property type="protein sequence ID" value="HCON_00116610-00001"/>
    <property type="gene ID" value="HCON_00116610"/>
</dbReference>
<evidence type="ECO:0000256" key="1">
    <source>
        <dbReference type="SAM" id="MobiDB-lite"/>
    </source>
</evidence>
<keyword evidence="3" id="KW-1185">Reference proteome</keyword>
<keyword evidence="2" id="KW-0732">Signal</keyword>
<proteinExistence type="predicted"/>
<organism evidence="3 4">
    <name type="scientific">Haemonchus contortus</name>
    <name type="common">Barber pole worm</name>
    <dbReference type="NCBI Taxonomy" id="6289"/>
    <lineage>
        <taxon>Eukaryota</taxon>
        <taxon>Metazoa</taxon>
        <taxon>Ecdysozoa</taxon>
        <taxon>Nematoda</taxon>
        <taxon>Chromadorea</taxon>
        <taxon>Rhabditida</taxon>
        <taxon>Rhabditina</taxon>
        <taxon>Rhabditomorpha</taxon>
        <taxon>Strongyloidea</taxon>
        <taxon>Trichostrongylidae</taxon>
        <taxon>Haemonchus</taxon>
    </lineage>
</organism>
<dbReference type="Proteomes" id="UP000025227">
    <property type="component" value="Unplaced"/>
</dbReference>
<feature type="region of interest" description="Disordered" evidence="1">
    <location>
        <begin position="89"/>
        <end position="134"/>
    </location>
</feature>
<name>A0A7I4YNK9_HAECO</name>
<protein>
    <submittedName>
        <fullName evidence="4">Secreted protein</fullName>
    </submittedName>
</protein>
<sequence>MCVAIVVVVVNVSVVARQLTPTPTVLRVGAHEFSREFVSSTSLHPRVRVRDVCRQGKRTEAMNEYTIRHTPRHTHIYIHTDIDRRTHVDRHPHTNKQSSNQTNRQRQTHLQTKRRIQWISKDGKKAASIPQVHDNYRTRKCSTYASGSSTARDNGSMPAPELFQTFPIRETESAKDDLHPFLRV</sequence>